<dbReference type="AlphaFoldDB" id="A0AAD7IBB8"/>
<organism evidence="2 3">
    <name type="scientific">Mycena metata</name>
    <dbReference type="NCBI Taxonomy" id="1033252"/>
    <lineage>
        <taxon>Eukaryota</taxon>
        <taxon>Fungi</taxon>
        <taxon>Dikarya</taxon>
        <taxon>Basidiomycota</taxon>
        <taxon>Agaricomycotina</taxon>
        <taxon>Agaricomycetes</taxon>
        <taxon>Agaricomycetidae</taxon>
        <taxon>Agaricales</taxon>
        <taxon>Marasmiineae</taxon>
        <taxon>Mycenaceae</taxon>
        <taxon>Mycena</taxon>
    </lineage>
</organism>
<dbReference type="SUPFAM" id="SSF81383">
    <property type="entry name" value="F-box domain"/>
    <property type="match status" value="1"/>
</dbReference>
<protein>
    <recommendedName>
        <fullName evidence="1">F-box domain-containing protein</fullName>
    </recommendedName>
</protein>
<reference evidence="2" key="1">
    <citation type="submission" date="2023-03" db="EMBL/GenBank/DDBJ databases">
        <title>Massive genome expansion in bonnet fungi (Mycena s.s.) driven by repeated elements and novel gene families across ecological guilds.</title>
        <authorList>
            <consortium name="Lawrence Berkeley National Laboratory"/>
            <person name="Harder C.B."/>
            <person name="Miyauchi S."/>
            <person name="Viragh M."/>
            <person name="Kuo A."/>
            <person name="Thoen E."/>
            <person name="Andreopoulos B."/>
            <person name="Lu D."/>
            <person name="Skrede I."/>
            <person name="Drula E."/>
            <person name="Henrissat B."/>
            <person name="Morin E."/>
            <person name="Kohler A."/>
            <person name="Barry K."/>
            <person name="LaButti K."/>
            <person name="Morin E."/>
            <person name="Salamov A."/>
            <person name="Lipzen A."/>
            <person name="Mereny Z."/>
            <person name="Hegedus B."/>
            <person name="Baldrian P."/>
            <person name="Stursova M."/>
            <person name="Weitz H."/>
            <person name="Taylor A."/>
            <person name="Grigoriev I.V."/>
            <person name="Nagy L.G."/>
            <person name="Martin F."/>
            <person name="Kauserud H."/>
        </authorList>
    </citation>
    <scope>NUCLEOTIDE SEQUENCE</scope>
    <source>
        <strain evidence="2">CBHHK182m</strain>
    </source>
</reference>
<keyword evidence="3" id="KW-1185">Reference proteome</keyword>
<evidence type="ECO:0000259" key="1">
    <source>
        <dbReference type="Pfam" id="PF00646"/>
    </source>
</evidence>
<proteinExistence type="predicted"/>
<accession>A0AAD7IBB8</accession>
<dbReference type="InterPro" id="IPR001810">
    <property type="entry name" value="F-box_dom"/>
</dbReference>
<comment type="caution">
    <text evidence="2">The sequence shown here is derived from an EMBL/GenBank/DDBJ whole genome shotgun (WGS) entry which is preliminary data.</text>
</comment>
<dbReference type="Pfam" id="PF00646">
    <property type="entry name" value="F-box"/>
    <property type="match status" value="1"/>
</dbReference>
<evidence type="ECO:0000313" key="3">
    <source>
        <dbReference type="Proteomes" id="UP001215598"/>
    </source>
</evidence>
<dbReference type="Proteomes" id="UP001215598">
    <property type="component" value="Unassembled WGS sequence"/>
</dbReference>
<name>A0AAD7IBB8_9AGAR</name>
<dbReference type="InterPro" id="IPR036047">
    <property type="entry name" value="F-box-like_dom_sf"/>
</dbReference>
<sequence length="525" mass="58581">MVIDSSLLPRRSTLAMRLRFTALRQVLRTSTTVRRADPRTIFPVEIWDIILNFLPDSTLLQTACVCRTFNELSIAMHLGRNGLNMGTESLTMHSHHLKALNLSCVTSAARSLVCNFWAFDVLRDLRCLLRVLKKSPNLTDVTLDWGHNLFQVHIFDNQRPYSSRSLLTTFLDVLSVLAHKTPGPVIVVAGSVICKVQPEDILRWELGNWGDTYRRFGRYRSKIRATIGSGSKTYSFFVIPLKDNGRTSFLLSPIHTVHVYSIRTQSETFSQFTLMAFPTTTLRLAATEAIPAAALSTILPHITAPFLSLLDILADTIDPGALSEFVGRHQGIMNIRFIRDADDVQSFANAKTLCRPPMILPRLTSLDASDGFGLIALLDAFDSPSVSTLSINCPPRHTAGHIVGLKSALRRISLRGRPTTLTLSLHVPSWWPPPDTIPIGEEERTIVGTAYCIERVRVQNCTFDEARVLLPWLAMLPALRRVELASVTLGSSWTADAQTQSDDFVRDATTALPSSVELEVERWRL</sequence>
<feature type="domain" description="F-box" evidence="1">
    <location>
        <begin position="42"/>
        <end position="73"/>
    </location>
</feature>
<evidence type="ECO:0000313" key="2">
    <source>
        <dbReference type="EMBL" id="KAJ7738983.1"/>
    </source>
</evidence>
<dbReference type="CDD" id="cd09917">
    <property type="entry name" value="F-box_SF"/>
    <property type="match status" value="1"/>
</dbReference>
<dbReference type="EMBL" id="JARKIB010000109">
    <property type="protein sequence ID" value="KAJ7738983.1"/>
    <property type="molecule type" value="Genomic_DNA"/>
</dbReference>
<gene>
    <name evidence="2" type="ORF">B0H16DRAFT_1694658</name>
</gene>